<dbReference type="PANTHER" id="PTHR36987">
    <property type="entry name" value="NADH DEHYDROGENASE [UBIQUINONE] 1 BETA SUBCOMPLEX SUBUNIT 2-LIKE"/>
    <property type="match status" value="1"/>
</dbReference>
<dbReference type="InterPro" id="IPR044980">
    <property type="entry name" value="NDUFB2_plant/fungi"/>
</dbReference>
<comment type="caution">
    <text evidence="1">The sequence shown here is derived from an EMBL/GenBank/DDBJ whole genome shotgun (WGS) entry which is preliminary data.</text>
</comment>
<evidence type="ECO:0000313" key="1">
    <source>
        <dbReference type="EMBL" id="KAF1002362.1"/>
    </source>
</evidence>
<protein>
    <submittedName>
        <fullName evidence="1">Uncharacterized protein</fullName>
    </submittedName>
</protein>
<keyword evidence="2" id="KW-1185">Reference proteome</keyword>
<accession>A0A6L5BCI5</accession>
<evidence type="ECO:0000313" key="2">
    <source>
        <dbReference type="Proteomes" id="UP000593563"/>
    </source>
</evidence>
<dbReference type="EMBL" id="WRXP01001393">
    <property type="protein sequence ID" value="KAF1002362.1"/>
    <property type="molecule type" value="Genomic_DNA"/>
</dbReference>
<gene>
    <name evidence="1" type="ORF">AG4045_001599</name>
</gene>
<proteinExistence type="predicted"/>
<dbReference type="GO" id="GO:0045271">
    <property type="term" value="C:respiratory chain complex I"/>
    <property type="evidence" value="ECO:0007669"/>
    <property type="project" value="InterPro"/>
</dbReference>
<reference evidence="1" key="1">
    <citation type="submission" date="2020-01" db="EMBL/GenBank/DDBJ databases">
        <title>The Celery Genome Sequence Reveals Sequential Paleo-tetraploidization, Resistance Gene Elimination, Karyotype Evolution, and Functional Innovation in Apiales.</title>
        <authorList>
            <person name="Song X."/>
        </authorList>
    </citation>
    <scope>NUCLEOTIDE SEQUENCE</scope>
    <source>
        <tissue evidence="1">Leaf</tissue>
    </source>
</reference>
<name>A0A6L5BCI5_APIGR</name>
<sequence>MGGGGHGGITYKGVTIHQPKRWHSVTGKGMCAMMWFWILYRAKQDGPVVLLFVVGLSDFIGFSCRAGDILGMAMMTIPVAMGISFGHPYKLLKDKTYYALPGNLAQMVFGLVVVC</sequence>
<dbReference type="AlphaFoldDB" id="A0A6L5BCI5"/>
<dbReference type="PANTHER" id="PTHR36987:SF1">
    <property type="entry name" value="NADH DEHYDROGENASE [UBIQUINONE] 1 BETA SUBCOMPLEX SUBUNIT 2"/>
    <property type="match status" value="1"/>
</dbReference>
<dbReference type="Proteomes" id="UP000593563">
    <property type="component" value="Unassembled WGS sequence"/>
</dbReference>
<organism evidence="1 2">
    <name type="scientific">Apium graveolens</name>
    <name type="common">Celery</name>
    <dbReference type="NCBI Taxonomy" id="4045"/>
    <lineage>
        <taxon>Eukaryota</taxon>
        <taxon>Viridiplantae</taxon>
        <taxon>Streptophyta</taxon>
        <taxon>Embryophyta</taxon>
        <taxon>Tracheophyta</taxon>
        <taxon>Spermatophyta</taxon>
        <taxon>Magnoliopsida</taxon>
        <taxon>eudicotyledons</taxon>
        <taxon>Gunneridae</taxon>
        <taxon>Pentapetalae</taxon>
        <taxon>asterids</taxon>
        <taxon>campanulids</taxon>
        <taxon>Apiales</taxon>
        <taxon>Apiaceae</taxon>
        <taxon>Apioideae</taxon>
        <taxon>apioid superclade</taxon>
        <taxon>Apieae</taxon>
        <taxon>Apium</taxon>
    </lineage>
</organism>
<dbReference type="GO" id="GO:0005743">
    <property type="term" value="C:mitochondrial inner membrane"/>
    <property type="evidence" value="ECO:0007669"/>
    <property type="project" value="InterPro"/>
</dbReference>